<dbReference type="EMBL" id="JBBPBN010000023">
    <property type="protein sequence ID" value="KAK9011410.1"/>
    <property type="molecule type" value="Genomic_DNA"/>
</dbReference>
<feature type="region of interest" description="Disordered" evidence="1">
    <location>
        <begin position="1"/>
        <end position="31"/>
    </location>
</feature>
<dbReference type="Proteomes" id="UP001396334">
    <property type="component" value="Unassembled WGS sequence"/>
</dbReference>
<sequence length="125" mass="14134">MGTQDFPGRCEKTKATIQGSPEIPLSDQQLDSERKTLQSYREKISDPSEWSQSYPWECSCASKFAELSISAEDEYLQTISSLKRMHMENMDPEDRSVFVEMDMSLRLATVANKQCLLAMDGPSLA</sequence>
<evidence type="ECO:0000256" key="1">
    <source>
        <dbReference type="SAM" id="MobiDB-lite"/>
    </source>
</evidence>
<protein>
    <submittedName>
        <fullName evidence="2">Uncharacterized protein</fullName>
    </submittedName>
</protein>
<gene>
    <name evidence="2" type="ORF">V6N11_044261</name>
</gene>
<evidence type="ECO:0000313" key="3">
    <source>
        <dbReference type="Proteomes" id="UP001396334"/>
    </source>
</evidence>
<organism evidence="2 3">
    <name type="scientific">Hibiscus sabdariffa</name>
    <name type="common">roselle</name>
    <dbReference type="NCBI Taxonomy" id="183260"/>
    <lineage>
        <taxon>Eukaryota</taxon>
        <taxon>Viridiplantae</taxon>
        <taxon>Streptophyta</taxon>
        <taxon>Embryophyta</taxon>
        <taxon>Tracheophyta</taxon>
        <taxon>Spermatophyta</taxon>
        <taxon>Magnoliopsida</taxon>
        <taxon>eudicotyledons</taxon>
        <taxon>Gunneridae</taxon>
        <taxon>Pentapetalae</taxon>
        <taxon>rosids</taxon>
        <taxon>malvids</taxon>
        <taxon>Malvales</taxon>
        <taxon>Malvaceae</taxon>
        <taxon>Malvoideae</taxon>
        <taxon>Hibiscus</taxon>
    </lineage>
</organism>
<proteinExistence type="predicted"/>
<comment type="caution">
    <text evidence="2">The sequence shown here is derived from an EMBL/GenBank/DDBJ whole genome shotgun (WGS) entry which is preliminary data.</text>
</comment>
<evidence type="ECO:0000313" key="2">
    <source>
        <dbReference type="EMBL" id="KAK9011410.1"/>
    </source>
</evidence>
<reference evidence="2 3" key="1">
    <citation type="journal article" date="2024" name="G3 (Bethesda)">
        <title>Genome assembly of Hibiscus sabdariffa L. provides insights into metabolisms of medicinal natural products.</title>
        <authorList>
            <person name="Kim T."/>
        </authorList>
    </citation>
    <scope>NUCLEOTIDE SEQUENCE [LARGE SCALE GENOMIC DNA]</scope>
    <source>
        <strain evidence="2">TK-2024</strain>
        <tissue evidence="2">Old leaves</tissue>
    </source>
</reference>
<name>A0ABR2REP0_9ROSI</name>
<keyword evidence="3" id="KW-1185">Reference proteome</keyword>
<accession>A0ABR2REP0</accession>